<dbReference type="EMBL" id="MFMM01000001">
    <property type="protein sequence ID" value="OGG84549.1"/>
    <property type="molecule type" value="Genomic_DNA"/>
</dbReference>
<dbReference type="AlphaFoldDB" id="A0A1F6FFA6"/>
<dbReference type="Proteomes" id="UP000177325">
    <property type="component" value="Unassembled WGS sequence"/>
</dbReference>
<evidence type="ECO:0000313" key="2">
    <source>
        <dbReference type="Proteomes" id="UP000177325"/>
    </source>
</evidence>
<evidence type="ECO:0000313" key="1">
    <source>
        <dbReference type="EMBL" id="OGG84549.1"/>
    </source>
</evidence>
<gene>
    <name evidence="1" type="ORF">A3G90_00455</name>
</gene>
<comment type="caution">
    <text evidence="1">The sequence shown here is derived from an EMBL/GenBank/DDBJ whole genome shotgun (WGS) entry which is preliminary data.</text>
</comment>
<sequence>MTSEDASVINPKQFLEGRAAELENLALYAKASTNSPVVVLVDGNSPWATATKVLLSAMSIEPDMQSPDGFLKGCGSWDICEIAAKSAPTIAEHLLEAPKESTEVRIVMFYQTPTGLRIACTDISLAEYPYH</sequence>
<accession>A0A1F6FFA6</accession>
<proteinExistence type="predicted"/>
<reference evidence="1 2" key="1">
    <citation type="journal article" date="2016" name="Nat. Commun.">
        <title>Thousands of microbial genomes shed light on interconnected biogeochemical processes in an aquifer system.</title>
        <authorList>
            <person name="Anantharaman K."/>
            <person name="Brown C.T."/>
            <person name="Hug L.A."/>
            <person name="Sharon I."/>
            <person name="Castelle C.J."/>
            <person name="Probst A.J."/>
            <person name="Thomas B.C."/>
            <person name="Singh A."/>
            <person name="Wilkins M.J."/>
            <person name="Karaoz U."/>
            <person name="Brodie E.L."/>
            <person name="Williams K.H."/>
            <person name="Hubbard S.S."/>
            <person name="Banfield J.F."/>
        </authorList>
    </citation>
    <scope>NUCLEOTIDE SEQUENCE [LARGE SCALE GENOMIC DNA]</scope>
</reference>
<protein>
    <submittedName>
        <fullName evidence="1">Uncharacterized protein</fullName>
    </submittedName>
</protein>
<organism evidence="1 2">
    <name type="scientific">Candidatus Kaiserbacteria bacterium RIFCSPLOWO2_12_FULL_45_26</name>
    <dbReference type="NCBI Taxonomy" id="1798525"/>
    <lineage>
        <taxon>Bacteria</taxon>
        <taxon>Candidatus Kaiseribacteriota</taxon>
    </lineage>
</organism>
<name>A0A1F6FFA6_9BACT</name>